<evidence type="ECO:0000256" key="1">
    <source>
        <dbReference type="SAM" id="Phobius"/>
    </source>
</evidence>
<dbReference type="VEuPathDB" id="FungiDB:PYU1_G011441"/>
<feature type="transmembrane region" description="Helical" evidence="1">
    <location>
        <begin position="22"/>
        <end position="43"/>
    </location>
</feature>
<proteinExistence type="predicted"/>
<keyword evidence="1" id="KW-0472">Membrane</keyword>
<dbReference type="EMBL" id="GL376571">
    <property type="status" value="NOT_ANNOTATED_CDS"/>
    <property type="molecule type" value="Genomic_DNA"/>
</dbReference>
<accession>K3X2L7</accession>
<evidence type="ECO:0000313" key="2">
    <source>
        <dbReference type="EnsemblProtists" id="PYU1_T011466"/>
    </source>
</evidence>
<evidence type="ECO:0000313" key="3">
    <source>
        <dbReference type="Proteomes" id="UP000019132"/>
    </source>
</evidence>
<dbReference type="HOGENOM" id="CLU_118334_0_1_1"/>
<dbReference type="Proteomes" id="UP000019132">
    <property type="component" value="Unassembled WGS sequence"/>
</dbReference>
<dbReference type="InParanoid" id="K3X2L7"/>
<keyword evidence="1" id="KW-0812">Transmembrane</keyword>
<dbReference type="AlphaFoldDB" id="K3X2L7"/>
<protein>
    <submittedName>
        <fullName evidence="2">Uncharacterized protein</fullName>
    </submittedName>
</protein>
<sequence length="125" mass="14157">MSDASRLEFVQQVLHILYMTEFLLLLELTEVVVPVAYSIYFGLTFYLPNRAYYAQHRDIDAAKLLGNIGNILVYGVLEACSLAFLSQVQSKLVFWVIFTLQAPLAHFGVGFSFKFAWLKTNIPAS</sequence>
<reference evidence="2" key="3">
    <citation type="submission" date="2015-02" db="UniProtKB">
        <authorList>
            <consortium name="EnsemblProtists"/>
        </authorList>
    </citation>
    <scope>IDENTIFICATION</scope>
    <source>
        <strain evidence="2">DAOM BR144</strain>
    </source>
</reference>
<feature type="transmembrane region" description="Helical" evidence="1">
    <location>
        <begin position="64"/>
        <end position="86"/>
    </location>
</feature>
<feature type="transmembrane region" description="Helical" evidence="1">
    <location>
        <begin position="92"/>
        <end position="113"/>
    </location>
</feature>
<keyword evidence="1" id="KW-1133">Transmembrane helix</keyword>
<organism evidence="2 3">
    <name type="scientific">Globisporangium ultimum (strain ATCC 200006 / CBS 805.95 / DAOM BR144)</name>
    <name type="common">Pythium ultimum</name>
    <dbReference type="NCBI Taxonomy" id="431595"/>
    <lineage>
        <taxon>Eukaryota</taxon>
        <taxon>Sar</taxon>
        <taxon>Stramenopiles</taxon>
        <taxon>Oomycota</taxon>
        <taxon>Peronosporomycetes</taxon>
        <taxon>Pythiales</taxon>
        <taxon>Pythiaceae</taxon>
        <taxon>Globisporangium</taxon>
    </lineage>
</organism>
<name>K3X2L7_GLOUD</name>
<reference evidence="3" key="1">
    <citation type="journal article" date="2010" name="Genome Biol.">
        <title>Genome sequence of the necrotrophic plant pathogen Pythium ultimum reveals original pathogenicity mechanisms and effector repertoire.</title>
        <authorList>
            <person name="Levesque C.A."/>
            <person name="Brouwer H."/>
            <person name="Cano L."/>
            <person name="Hamilton J.P."/>
            <person name="Holt C."/>
            <person name="Huitema E."/>
            <person name="Raffaele S."/>
            <person name="Robideau G.P."/>
            <person name="Thines M."/>
            <person name="Win J."/>
            <person name="Zerillo M.M."/>
            <person name="Beakes G.W."/>
            <person name="Boore J.L."/>
            <person name="Busam D."/>
            <person name="Dumas B."/>
            <person name="Ferriera S."/>
            <person name="Fuerstenberg S.I."/>
            <person name="Gachon C.M."/>
            <person name="Gaulin E."/>
            <person name="Govers F."/>
            <person name="Grenville-Briggs L."/>
            <person name="Horner N."/>
            <person name="Hostetler J."/>
            <person name="Jiang R.H."/>
            <person name="Johnson J."/>
            <person name="Krajaejun T."/>
            <person name="Lin H."/>
            <person name="Meijer H.J."/>
            <person name="Moore B."/>
            <person name="Morris P."/>
            <person name="Phuntmart V."/>
            <person name="Puiu D."/>
            <person name="Shetty J."/>
            <person name="Stajich J.E."/>
            <person name="Tripathy S."/>
            <person name="Wawra S."/>
            <person name="van West P."/>
            <person name="Whitty B.R."/>
            <person name="Coutinho P.M."/>
            <person name="Henrissat B."/>
            <person name="Martin F."/>
            <person name="Thomas P.D."/>
            <person name="Tyler B.M."/>
            <person name="De Vries R.P."/>
            <person name="Kamoun S."/>
            <person name="Yandell M."/>
            <person name="Tisserat N."/>
            <person name="Buell C.R."/>
        </authorList>
    </citation>
    <scope>NUCLEOTIDE SEQUENCE</scope>
    <source>
        <strain evidence="3">DAOM:BR144</strain>
    </source>
</reference>
<dbReference type="EnsemblProtists" id="PYU1_T011466">
    <property type="protein sequence ID" value="PYU1_T011466"/>
    <property type="gene ID" value="PYU1_G011441"/>
</dbReference>
<reference evidence="3" key="2">
    <citation type="submission" date="2010-04" db="EMBL/GenBank/DDBJ databases">
        <authorList>
            <person name="Buell R."/>
            <person name="Hamilton J."/>
            <person name="Hostetler J."/>
        </authorList>
    </citation>
    <scope>NUCLEOTIDE SEQUENCE [LARGE SCALE GENOMIC DNA]</scope>
    <source>
        <strain evidence="3">DAOM:BR144</strain>
    </source>
</reference>
<keyword evidence="3" id="KW-1185">Reference proteome</keyword>
<dbReference type="OMA" id="HILYMTE"/>